<dbReference type="GO" id="GO:0000160">
    <property type="term" value="P:phosphorelay signal transduction system"/>
    <property type="evidence" value="ECO:0007669"/>
    <property type="project" value="InterPro"/>
</dbReference>
<dbReference type="Gene3D" id="3.40.50.300">
    <property type="entry name" value="P-loop containing nucleotide triphosphate hydrolases"/>
    <property type="match status" value="1"/>
</dbReference>
<evidence type="ECO:0000256" key="2">
    <source>
        <dbReference type="ARBA" id="ARBA00022741"/>
    </source>
</evidence>
<dbReference type="InterPro" id="IPR001789">
    <property type="entry name" value="Sig_transdc_resp-reg_receiver"/>
</dbReference>
<dbReference type="AlphaFoldDB" id="X0VIP1"/>
<evidence type="ECO:0000259" key="7">
    <source>
        <dbReference type="PROSITE" id="PS50110"/>
    </source>
</evidence>
<evidence type="ECO:0008006" key="9">
    <source>
        <dbReference type="Google" id="ProtNLM"/>
    </source>
</evidence>
<keyword evidence="3" id="KW-0067">ATP-binding</keyword>
<evidence type="ECO:0000256" key="5">
    <source>
        <dbReference type="ARBA" id="ARBA00023163"/>
    </source>
</evidence>
<dbReference type="SUPFAM" id="SSF52172">
    <property type="entry name" value="CheY-like"/>
    <property type="match status" value="1"/>
</dbReference>
<dbReference type="GO" id="GO:0005524">
    <property type="term" value="F:ATP binding"/>
    <property type="evidence" value="ECO:0007669"/>
    <property type="project" value="UniProtKB-KW"/>
</dbReference>
<comment type="caution">
    <text evidence="8">The sequence shown here is derived from an EMBL/GenBank/DDBJ whole genome shotgun (WGS) entry which is preliminary data.</text>
</comment>
<dbReference type="InterPro" id="IPR025662">
    <property type="entry name" value="Sigma_54_int_dom_ATP-bd_1"/>
</dbReference>
<reference evidence="8" key="1">
    <citation type="journal article" date="2014" name="Front. Microbiol.">
        <title>High frequency of phylogenetically diverse reductive dehalogenase-homologous genes in deep subseafloor sedimentary metagenomes.</title>
        <authorList>
            <person name="Kawai M."/>
            <person name="Futagami T."/>
            <person name="Toyoda A."/>
            <person name="Takaki Y."/>
            <person name="Nishi S."/>
            <person name="Hori S."/>
            <person name="Arai W."/>
            <person name="Tsubouchi T."/>
            <person name="Morono Y."/>
            <person name="Uchiyama I."/>
            <person name="Ito T."/>
            <person name="Fujiyama A."/>
            <person name="Inagaki F."/>
            <person name="Takami H."/>
        </authorList>
    </citation>
    <scope>NUCLEOTIDE SEQUENCE</scope>
    <source>
        <strain evidence="8">Expedition CK06-06</strain>
    </source>
</reference>
<protein>
    <recommendedName>
        <fullName evidence="9">Response regulatory domain-containing protein</fullName>
    </recommendedName>
</protein>
<dbReference type="GO" id="GO:0006355">
    <property type="term" value="P:regulation of DNA-templated transcription"/>
    <property type="evidence" value="ECO:0007669"/>
    <property type="project" value="InterPro"/>
</dbReference>
<accession>X0VIP1</accession>
<dbReference type="PROSITE" id="PS50045">
    <property type="entry name" value="SIGMA54_INTERACT_4"/>
    <property type="match status" value="1"/>
</dbReference>
<gene>
    <name evidence="8" type="ORF">S01H1_52692</name>
</gene>
<feature type="non-terminal residue" evidence="8">
    <location>
        <position position="1"/>
    </location>
</feature>
<dbReference type="SUPFAM" id="SSF52540">
    <property type="entry name" value="P-loop containing nucleoside triphosphate hydrolases"/>
    <property type="match status" value="1"/>
</dbReference>
<evidence type="ECO:0000256" key="3">
    <source>
        <dbReference type="ARBA" id="ARBA00022840"/>
    </source>
</evidence>
<dbReference type="CDD" id="cd00009">
    <property type="entry name" value="AAA"/>
    <property type="match status" value="1"/>
</dbReference>
<feature type="domain" description="Sigma-54 factor interaction" evidence="6">
    <location>
        <begin position="146"/>
        <end position="259"/>
    </location>
</feature>
<evidence type="ECO:0000256" key="4">
    <source>
        <dbReference type="ARBA" id="ARBA00023015"/>
    </source>
</evidence>
<dbReference type="PROSITE" id="PS50110">
    <property type="entry name" value="RESPONSE_REGULATORY"/>
    <property type="match status" value="1"/>
</dbReference>
<keyword evidence="2" id="KW-0547">Nucleotide-binding</keyword>
<evidence type="ECO:0000259" key="6">
    <source>
        <dbReference type="PROSITE" id="PS50045"/>
    </source>
</evidence>
<dbReference type="InterPro" id="IPR011006">
    <property type="entry name" value="CheY-like_superfamily"/>
</dbReference>
<dbReference type="InterPro" id="IPR027417">
    <property type="entry name" value="P-loop_NTPase"/>
</dbReference>
<proteinExistence type="predicted"/>
<dbReference type="PANTHER" id="PTHR32071">
    <property type="entry name" value="TRANSCRIPTIONAL REGULATORY PROTEIN"/>
    <property type="match status" value="1"/>
</dbReference>
<dbReference type="PANTHER" id="PTHR32071:SF113">
    <property type="entry name" value="ALGINATE BIOSYNTHESIS TRANSCRIPTIONAL REGULATORY PROTEIN ALGB"/>
    <property type="match status" value="1"/>
</dbReference>
<dbReference type="FunFam" id="3.40.50.2300:FF:000018">
    <property type="entry name" value="DNA-binding transcriptional regulator NtrC"/>
    <property type="match status" value="1"/>
</dbReference>
<sequence length="259" mass="28938">SQQHVLVIDDEKNMRHMLKTLLSKSGYVVESAADGAGALELMRTSNFSFILCDIKMPHMDGMTFLKKAKKKYPEKTYIMMSAYGTVETALEAMKEGAYDYISKPFKTDEVLLTLKKAEERERLKEENLRLKTRISKIEQKYSFGNIIARSEAMARVFDLVRKVADHKTTVLITGESGTGKELIARAIHSNGHRASGPLVNINCGGIPENLLESELFGYKKGAFTDAVRDKPGRFQEADGGTIFLDEIGELPLSLQVKLL</sequence>
<dbReference type="Pfam" id="PF00158">
    <property type="entry name" value="Sigma54_activat"/>
    <property type="match status" value="1"/>
</dbReference>
<evidence type="ECO:0000313" key="8">
    <source>
        <dbReference type="EMBL" id="GAG18125.1"/>
    </source>
</evidence>
<keyword evidence="1" id="KW-0597">Phosphoprotein</keyword>
<dbReference type="InterPro" id="IPR002078">
    <property type="entry name" value="Sigma_54_int"/>
</dbReference>
<organism evidence="8">
    <name type="scientific">marine sediment metagenome</name>
    <dbReference type="NCBI Taxonomy" id="412755"/>
    <lineage>
        <taxon>unclassified sequences</taxon>
        <taxon>metagenomes</taxon>
        <taxon>ecological metagenomes</taxon>
    </lineage>
</organism>
<keyword evidence="5" id="KW-0804">Transcription</keyword>
<dbReference type="Gene3D" id="3.40.50.2300">
    <property type="match status" value="1"/>
</dbReference>
<dbReference type="PROSITE" id="PS00675">
    <property type="entry name" value="SIGMA54_INTERACT_1"/>
    <property type="match status" value="1"/>
</dbReference>
<dbReference type="InterPro" id="IPR025943">
    <property type="entry name" value="Sigma_54_int_dom_ATP-bd_2"/>
</dbReference>
<feature type="non-terminal residue" evidence="8">
    <location>
        <position position="259"/>
    </location>
</feature>
<dbReference type="Pfam" id="PF00072">
    <property type="entry name" value="Response_reg"/>
    <property type="match status" value="1"/>
</dbReference>
<keyword evidence="4" id="KW-0805">Transcription regulation</keyword>
<evidence type="ECO:0000256" key="1">
    <source>
        <dbReference type="ARBA" id="ARBA00022553"/>
    </source>
</evidence>
<feature type="domain" description="Response regulatory" evidence="7">
    <location>
        <begin position="4"/>
        <end position="118"/>
    </location>
</feature>
<dbReference type="PROSITE" id="PS00676">
    <property type="entry name" value="SIGMA54_INTERACT_2"/>
    <property type="match status" value="1"/>
</dbReference>
<name>X0VIP1_9ZZZZ</name>
<dbReference type="EMBL" id="BARS01034075">
    <property type="protein sequence ID" value="GAG18125.1"/>
    <property type="molecule type" value="Genomic_DNA"/>
</dbReference>
<dbReference type="SMART" id="SM00448">
    <property type="entry name" value="REC"/>
    <property type="match status" value="1"/>
</dbReference>